<name>A0A5S6QAQ6_TRIMR</name>
<dbReference type="SUPFAM" id="SSF55909">
    <property type="entry name" value="Pentein"/>
    <property type="match status" value="1"/>
</dbReference>
<accession>A0A5S6QAQ6</accession>
<protein>
    <submittedName>
        <fullName evidence="2">Amidinotransferase</fullName>
    </submittedName>
</protein>
<dbReference type="WBParaSite" id="TMUE_1000004047.2">
    <property type="protein sequence ID" value="TMUE_1000004047.2"/>
    <property type="gene ID" value="WBGene00291563"/>
</dbReference>
<dbReference type="AlphaFoldDB" id="A0A5S6QAQ6"/>
<proteinExistence type="predicted"/>
<reference evidence="1" key="1">
    <citation type="submission" date="2014-03" db="EMBL/GenBank/DDBJ databases">
        <title>The whipworm genome and dual-species transcriptomics of an intimate host-pathogen interaction.</title>
        <authorList>
            <person name="Foth B.J."/>
            <person name="Tsai I.J."/>
            <person name="Reid A.J."/>
            <person name="Bancroft A.J."/>
            <person name="Nichol S."/>
            <person name="Tracey A."/>
            <person name="Holroyd N."/>
            <person name="Cotton J.A."/>
            <person name="Stanley E.J."/>
            <person name="Zarowiecki M."/>
            <person name="Liu J.Z."/>
            <person name="Huckvale T."/>
            <person name="Cooper P.J."/>
            <person name="Grencis R.K."/>
            <person name="Berriman M."/>
        </authorList>
    </citation>
    <scope>NUCLEOTIDE SEQUENCE [LARGE SCALE GENOMIC DNA]</scope>
    <source>
        <strain evidence="1">Edinburgh</strain>
    </source>
</reference>
<sequence length="254" mass="29104">MCPPNYFKVAYKINPWMGGDVDSDLAMEQWLKLKKCLEKCGIEVQVIEPQPDLPDMVFTCNSGLVYGKSVYLANFRHKERRGERQYFKKWFKENGFQVFSDEEYFFEGGGDAVFSSDKILWTGYGFRSEKKVYQNVALLGNFRTIPCELVDNRYYHMDVCLCPLSPDLALWYPDAFSADTKALIKSEIDLIEVAKEDVDRFACNAIAVGKTIILPTHCKETKEAISNYGFEIMEVEMSEFMKSGGAVQCLILKL</sequence>
<organism evidence="1 2">
    <name type="scientific">Trichuris muris</name>
    <name type="common">Mouse whipworm</name>
    <dbReference type="NCBI Taxonomy" id="70415"/>
    <lineage>
        <taxon>Eukaryota</taxon>
        <taxon>Metazoa</taxon>
        <taxon>Ecdysozoa</taxon>
        <taxon>Nematoda</taxon>
        <taxon>Enoplea</taxon>
        <taxon>Dorylaimia</taxon>
        <taxon>Trichinellida</taxon>
        <taxon>Trichuridae</taxon>
        <taxon>Trichuris</taxon>
    </lineage>
</organism>
<dbReference type="GO" id="GO:0019546">
    <property type="term" value="P:L-arginine deiminase pathway"/>
    <property type="evidence" value="ECO:0007669"/>
    <property type="project" value="TreeGrafter"/>
</dbReference>
<dbReference type="GO" id="GO:0016990">
    <property type="term" value="F:arginine deiminase activity"/>
    <property type="evidence" value="ECO:0007669"/>
    <property type="project" value="TreeGrafter"/>
</dbReference>
<dbReference type="WBParaSite" id="TMUE_1000004047.3">
    <property type="protein sequence ID" value="TMUE_1000004047.3"/>
    <property type="gene ID" value="WBGene00291563"/>
</dbReference>
<dbReference type="PANTHER" id="PTHR47271:SF2">
    <property type="entry name" value="ARGININE DEIMINASE"/>
    <property type="match status" value="1"/>
</dbReference>
<dbReference type="STRING" id="70415.A0A5S6QAQ6"/>
<dbReference type="Proteomes" id="UP000046395">
    <property type="component" value="Unassembled WGS sequence"/>
</dbReference>
<reference evidence="2" key="2">
    <citation type="submission" date="2019-12" db="UniProtKB">
        <authorList>
            <consortium name="WormBaseParasite"/>
        </authorList>
    </citation>
    <scope>IDENTIFICATION</scope>
</reference>
<evidence type="ECO:0000313" key="2">
    <source>
        <dbReference type="WBParaSite" id="TMUE_1000004047.1"/>
    </source>
</evidence>
<dbReference type="Gene3D" id="3.75.10.10">
    <property type="entry name" value="L-arginine/glycine Amidinotransferase, Chain A"/>
    <property type="match status" value="1"/>
</dbReference>
<keyword evidence="1" id="KW-1185">Reference proteome</keyword>
<dbReference type="WBParaSite" id="TMUE_1000004047.1">
    <property type="protein sequence ID" value="TMUE_1000004047.1"/>
    <property type="gene ID" value="WBGene00291563"/>
</dbReference>
<evidence type="ECO:0000313" key="1">
    <source>
        <dbReference type="Proteomes" id="UP000046395"/>
    </source>
</evidence>
<dbReference type="PANTHER" id="PTHR47271">
    <property type="entry name" value="ARGININE DEIMINASE"/>
    <property type="match status" value="1"/>
</dbReference>
<dbReference type="Pfam" id="PF19420">
    <property type="entry name" value="DDAH_eukar"/>
    <property type="match status" value="1"/>
</dbReference>